<evidence type="ECO:0000313" key="1">
    <source>
        <dbReference type="EMBL" id="QIQ51449.1"/>
    </source>
</evidence>
<accession>A0A6G9KHD7</accession>
<name>A0A6G9KHD7_MANRB</name>
<proteinExistence type="evidence at transcript level"/>
<protein>
    <submittedName>
        <fullName evidence="1">U12-MYRTX-Mri1b</fullName>
    </submittedName>
</protein>
<sequence>MKTIKLITIFAIITTLMATIVTGESIPPKAIKSLQGK</sequence>
<dbReference type="AlphaFoldDB" id="A0A6G9KHD7"/>
<reference evidence="1" key="1">
    <citation type="journal article" date="2020" name="J. Proteome Res.">
        <title>Venom Peptide Repertoire of the European Myrmicine Ant Manica rubida: Identification of Insecticidal Toxins.</title>
        <authorList>
            <person name="Touchard A."/>
            <person name="Aili S.R."/>
            <person name="Tene N."/>
            <person name="Barasse V."/>
            <person name="Klopp C."/>
            <person name="Dejean A."/>
            <person name="Kini R.M."/>
            <person name="Mrinalini"/>
            <person name="Coquet L."/>
            <person name="Jouenne T."/>
            <person name="Lefranc B."/>
            <person name="Leprince J."/>
            <person name="Escoubas P."/>
            <person name="Nicholson G.M."/>
            <person name="Treilhou M."/>
            <person name="Bonnafe E."/>
        </authorList>
    </citation>
    <scope>NUCLEOTIDE SEQUENCE</scope>
    <source>
        <tissue evidence="1">Venom gland</tissue>
    </source>
</reference>
<organism evidence="1">
    <name type="scientific">Manica rubida</name>
    <name type="common">European giant red ant</name>
    <dbReference type="NCBI Taxonomy" id="219785"/>
    <lineage>
        <taxon>Eukaryota</taxon>
        <taxon>Metazoa</taxon>
        <taxon>Ecdysozoa</taxon>
        <taxon>Arthropoda</taxon>
        <taxon>Hexapoda</taxon>
        <taxon>Insecta</taxon>
        <taxon>Pterygota</taxon>
        <taxon>Neoptera</taxon>
        <taxon>Endopterygota</taxon>
        <taxon>Hymenoptera</taxon>
        <taxon>Apocrita</taxon>
        <taxon>Aculeata</taxon>
        <taxon>Formicoidea</taxon>
        <taxon>Formicidae</taxon>
        <taxon>Myrmicinae</taxon>
        <taxon>Manica</taxon>
    </lineage>
</organism>
<dbReference type="EMBL" id="MN765039">
    <property type="protein sequence ID" value="QIQ51449.1"/>
    <property type="molecule type" value="mRNA"/>
</dbReference>